<evidence type="ECO:0000313" key="3">
    <source>
        <dbReference type="Proteomes" id="UP000277204"/>
    </source>
</evidence>
<reference evidence="2 3" key="1">
    <citation type="submission" date="2018-11" db="EMBL/GenBank/DDBJ databases">
        <authorList>
            <consortium name="Pathogen Informatics"/>
        </authorList>
    </citation>
    <scope>NUCLEOTIDE SEQUENCE [LARGE SCALE GENOMIC DNA]</scope>
    <source>
        <strain evidence="2 3">Zambia</strain>
    </source>
</reference>
<name>A0A183LSY5_9TREM</name>
<dbReference type="Proteomes" id="UP000277204">
    <property type="component" value="Unassembled WGS sequence"/>
</dbReference>
<gene>
    <name evidence="2" type="ORF">SMRZ_LOCUS6910</name>
</gene>
<keyword evidence="3" id="KW-1185">Reference proteome</keyword>
<organism evidence="2 3">
    <name type="scientific">Schistosoma margrebowiei</name>
    <dbReference type="NCBI Taxonomy" id="48269"/>
    <lineage>
        <taxon>Eukaryota</taxon>
        <taxon>Metazoa</taxon>
        <taxon>Spiralia</taxon>
        <taxon>Lophotrochozoa</taxon>
        <taxon>Platyhelminthes</taxon>
        <taxon>Trematoda</taxon>
        <taxon>Digenea</taxon>
        <taxon>Strigeidida</taxon>
        <taxon>Schistosomatoidea</taxon>
        <taxon>Schistosomatidae</taxon>
        <taxon>Schistosoma</taxon>
    </lineage>
</organism>
<feature type="compositionally biased region" description="Low complexity" evidence="1">
    <location>
        <begin position="53"/>
        <end position="70"/>
    </location>
</feature>
<evidence type="ECO:0000313" key="2">
    <source>
        <dbReference type="EMBL" id="VDO73729.1"/>
    </source>
</evidence>
<feature type="region of interest" description="Disordered" evidence="1">
    <location>
        <begin position="26"/>
        <end position="70"/>
    </location>
</feature>
<evidence type="ECO:0000256" key="1">
    <source>
        <dbReference type="SAM" id="MobiDB-lite"/>
    </source>
</evidence>
<dbReference type="AlphaFoldDB" id="A0A183LSY5"/>
<protein>
    <submittedName>
        <fullName evidence="2">Uncharacterized protein</fullName>
    </submittedName>
</protein>
<proteinExistence type="predicted"/>
<sequence>MKLIISGNDSRLKCVMRESDLIHMKREGKEKQCIDNNNNNDTDDNHSGKDNNNHINNNNNNSNNNNKYGT</sequence>
<dbReference type="EMBL" id="UZAI01002677">
    <property type="protein sequence ID" value="VDO73729.1"/>
    <property type="molecule type" value="Genomic_DNA"/>
</dbReference>
<accession>A0A183LSY5</accession>
<feature type="compositionally biased region" description="Basic and acidic residues" evidence="1">
    <location>
        <begin position="43"/>
        <end position="52"/>
    </location>
</feature>